<keyword evidence="5" id="KW-0325">Glycoprotein</keyword>
<evidence type="ECO:0000256" key="3">
    <source>
        <dbReference type="ARBA" id="ARBA00022801"/>
    </source>
</evidence>
<dbReference type="EC" id="3.1.1.-" evidence="6"/>
<organism evidence="8 9">
    <name type="scientific">Agrilus planipennis</name>
    <name type="common">Emerald ash borer</name>
    <name type="synonym">Agrilus marcopoli</name>
    <dbReference type="NCBI Taxonomy" id="224129"/>
    <lineage>
        <taxon>Eukaryota</taxon>
        <taxon>Metazoa</taxon>
        <taxon>Ecdysozoa</taxon>
        <taxon>Arthropoda</taxon>
        <taxon>Hexapoda</taxon>
        <taxon>Insecta</taxon>
        <taxon>Pterygota</taxon>
        <taxon>Neoptera</taxon>
        <taxon>Endopterygota</taxon>
        <taxon>Coleoptera</taxon>
        <taxon>Polyphaga</taxon>
        <taxon>Elateriformia</taxon>
        <taxon>Buprestoidea</taxon>
        <taxon>Buprestidae</taxon>
        <taxon>Agrilinae</taxon>
        <taxon>Agrilus</taxon>
    </lineage>
</organism>
<dbReference type="PANTHER" id="PTHR43142:SF1">
    <property type="entry name" value="CARBOXYLIC ESTER HYDROLASE"/>
    <property type="match status" value="1"/>
</dbReference>
<dbReference type="GO" id="GO:0052689">
    <property type="term" value="F:carboxylic ester hydrolase activity"/>
    <property type="evidence" value="ECO:0007669"/>
    <property type="project" value="UniProtKB-KW"/>
</dbReference>
<sequence>MSDIVINVEQGALRGIKEKTYKGDIYYSFKGIPYAKPPLGKLRFRAPQPPEPWKGILDATEHRDKCVQCDIAQRKPELIGSEDCLYLNVYTLEDPREANGRAKPVMVWIHGGAFCVGSGHSDECGPDYLITKGVIIVTLNYRLGVFGFLRVDEPSVGIPGNAGMKDMVMGLRWVKENISKFGGDPNNITIFGVSAGGCAVHFLTLSPLAKGLFNQAIVQSGSALSFWSLIPPDVKPLHELAKALGIQNQDEKAIVHEIEKLSAEELLQPQLQMFAFGGPMMFAPTIEKPSKEPAFLLDHPINIIKSGKFNQVPTIFGYTSREGMLLALPGSKFIKDYEDFVPFNLGFTKGSSKSKEIGVKIGQYFYGGKEPSTENIDIAFTIYTDTCFLNGIYEAIKESIKVSPENIYLYRFSLEGRITFVKSMLRLTLPGVCHGDDVPYMLRLAAVPLQINPNSLEGIAIERYTTLLTNFAKYGNPNPKQESDLINVEWKPVQRDQFNFLEFGENLTVGVNPDWRRIKFWEEALKL</sequence>
<dbReference type="InterPro" id="IPR002018">
    <property type="entry name" value="CarbesteraseB"/>
</dbReference>
<evidence type="ECO:0000256" key="1">
    <source>
        <dbReference type="ARBA" id="ARBA00005964"/>
    </source>
</evidence>
<dbReference type="KEGG" id="apln:108736968"/>
<dbReference type="SUPFAM" id="SSF53474">
    <property type="entry name" value="alpha/beta-Hydrolases"/>
    <property type="match status" value="1"/>
</dbReference>
<keyword evidence="8" id="KW-1185">Reference proteome</keyword>
<keyword evidence="3 6" id="KW-0378">Hydrolase</keyword>
<proteinExistence type="inferred from homology"/>
<reference evidence="9" key="1">
    <citation type="submission" date="2025-08" db="UniProtKB">
        <authorList>
            <consortium name="RefSeq"/>
        </authorList>
    </citation>
    <scope>IDENTIFICATION</scope>
    <source>
        <tissue evidence="9">Entire body</tissue>
    </source>
</reference>
<dbReference type="Proteomes" id="UP000192223">
    <property type="component" value="Unplaced"/>
</dbReference>
<keyword evidence="2" id="KW-0719">Serine esterase</keyword>
<accession>A0A1W4WX53</accession>
<dbReference type="OrthoDB" id="19653at2759"/>
<evidence type="ECO:0000256" key="4">
    <source>
        <dbReference type="ARBA" id="ARBA00023157"/>
    </source>
</evidence>
<evidence type="ECO:0000256" key="5">
    <source>
        <dbReference type="ARBA" id="ARBA00023180"/>
    </source>
</evidence>
<evidence type="ECO:0000256" key="6">
    <source>
        <dbReference type="RuleBase" id="RU361235"/>
    </source>
</evidence>
<comment type="similarity">
    <text evidence="1 6">Belongs to the type-B carboxylesterase/lipase family.</text>
</comment>
<dbReference type="STRING" id="224129.A0A1W4WX53"/>
<dbReference type="Pfam" id="PF00135">
    <property type="entry name" value="COesterase"/>
    <property type="match status" value="1"/>
</dbReference>
<gene>
    <name evidence="9" type="primary">LOC108736968</name>
</gene>
<evidence type="ECO:0000313" key="9">
    <source>
        <dbReference type="RefSeq" id="XP_018325102.1"/>
    </source>
</evidence>
<evidence type="ECO:0000313" key="8">
    <source>
        <dbReference type="Proteomes" id="UP000192223"/>
    </source>
</evidence>
<dbReference type="InParanoid" id="A0A1W4WX53"/>
<dbReference type="PROSITE" id="PS00122">
    <property type="entry name" value="CARBOXYLESTERASE_B_1"/>
    <property type="match status" value="1"/>
</dbReference>
<keyword evidence="4" id="KW-1015">Disulfide bond</keyword>
<dbReference type="GeneID" id="108736968"/>
<dbReference type="RefSeq" id="XP_018325102.1">
    <property type="nucleotide sequence ID" value="XM_018469600.1"/>
</dbReference>
<protein>
    <recommendedName>
        <fullName evidence="6">Carboxylic ester hydrolase</fullName>
        <ecNumber evidence="6">3.1.1.-</ecNumber>
    </recommendedName>
</protein>
<evidence type="ECO:0000259" key="7">
    <source>
        <dbReference type="Pfam" id="PF00135"/>
    </source>
</evidence>
<evidence type="ECO:0000256" key="2">
    <source>
        <dbReference type="ARBA" id="ARBA00022487"/>
    </source>
</evidence>
<dbReference type="InterPro" id="IPR019826">
    <property type="entry name" value="Carboxylesterase_B_AS"/>
</dbReference>
<dbReference type="PANTHER" id="PTHR43142">
    <property type="entry name" value="CARBOXYLIC ESTER HYDROLASE"/>
    <property type="match status" value="1"/>
</dbReference>
<dbReference type="Gene3D" id="3.40.50.1820">
    <property type="entry name" value="alpha/beta hydrolase"/>
    <property type="match status" value="1"/>
</dbReference>
<dbReference type="InterPro" id="IPR029058">
    <property type="entry name" value="AB_hydrolase_fold"/>
</dbReference>
<dbReference type="AlphaFoldDB" id="A0A1W4WX53"/>
<feature type="domain" description="Carboxylesterase type B" evidence="7">
    <location>
        <begin position="3"/>
        <end position="521"/>
    </location>
</feature>
<name>A0A1W4WX53_AGRPL</name>